<dbReference type="AlphaFoldDB" id="A0A2N5VUF5"/>
<dbReference type="Proteomes" id="UP000235388">
    <property type="component" value="Unassembled WGS sequence"/>
</dbReference>
<comment type="caution">
    <text evidence="2">The sequence shown here is derived from an EMBL/GenBank/DDBJ whole genome shotgun (WGS) entry which is preliminary data.</text>
</comment>
<accession>A0A2N5VUF5</accession>
<feature type="compositionally biased region" description="Polar residues" evidence="1">
    <location>
        <begin position="576"/>
        <end position="586"/>
    </location>
</feature>
<reference evidence="2 3" key="1">
    <citation type="submission" date="2017-11" db="EMBL/GenBank/DDBJ databases">
        <title>De novo assembly and phasing of dikaryotic genomes from two isolates of Puccinia coronata f. sp. avenae, the causal agent of oat crown rust.</title>
        <authorList>
            <person name="Miller M.E."/>
            <person name="Zhang Y."/>
            <person name="Omidvar V."/>
            <person name="Sperschneider J."/>
            <person name="Schwessinger B."/>
            <person name="Raley C."/>
            <person name="Palmer J.M."/>
            <person name="Garnica D."/>
            <person name="Upadhyaya N."/>
            <person name="Rathjen J."/>
            <person name="Taylor J.M."/>
            <person name="Park R.F."/>
            <person name="Dodds P.N."/>
            <person name="Hirsch C.D."/>
            <person name="Kianian S.F."/>
            <person name="Figueroa M."/>
        </authorList>
    </citation>
    <scope>NUCLEOTIDE SEQUENCE [LARGE SCALE GENOMIC DNA]</scope>
    <source>
        <strain evidence="2">12NC29</strain>
    </source>
</reference>
<feature type="region of interest" description="Disordered" evidence="1">
    <location>
        <begin position="113"/>
        <end position="136"/>
    </location>
</feature>
<evidence type="ECO:0000256" key="1">
    <source>
        <dbReference type="SAM" id="MobiDB-lite"/>
    </source>
</evidence>
<dbReference type="EMBL" id="PGCJ01000058">
    <property type="protein sequence ID" value="PLW53627.1"/>
    <property type="molecule type" value="Genomic_DNA"/>
</dbReference>
<dbReference type="OrthoDB" id="2503257at2759"/>
<feature type="region of interest" description="Disordered" evidence="1">
    <location>
        <begin position="400"/>
        <end position="447"/>
    </location>
</feature>
<gene>
    <name evidence="2" type="ORF">PCANC_04284</name>
</gene>
<organism evidence="2 3">
    <name type="scientific">Puccinia coronata f. sp. avenae</name>
    <dbReference type="NCBI Taxonomy" id="200324"/>
    <lineage>
        <taxon>Eukaryota</taxon>
        <taxon>Fungi</taxon>
        <taxon>Dikarya</taxon>
        <taxon>Basidiomycota</taxon>
        <taxon>Pucciniomycotina</taxon>
        <taxon>Pucciniomycetes</taxon>
        <taxon>Pucciniales</taxon>
        <taxon>Pucciniaceae</taxon>
        <taxon>Puccinia</taxon>
    </lineage>
</organism>
<sequence>MTRLLERLAFWRKKQPKTESSRNKITNTATRPIPPLAPPPPNTTLTRNEPEQSPLATFLVPDLDDIRPFVTGTSNPISMRDLLSAISSDNPLQEILHPNQSDQLNIQLKYSSMKSKRKRDHEHEPSREPNSLNQQDTTTICRATHLPLPSGTLFKKPRLITFNSNENIAPNAQPPQRGPPSSTPQPILGLPPDIWYQILLYNQLAAIQALIPEHPSLISPDGSSLTLQSTNCIRPHKVLMPELKLALEAQKHRHSLIGICKALSPIARKAAWSTLVLGTPKMVDRIAQKFEADSQLATQVQTCIITLLPTLTAVRVAPSVDSPRTPKAGPSQNAFTPNNTPKQSARPSHPSVRRIQQPPIQRHTPPQSRQSLPLARQALIGSRSSAQQCERFHSVLIPSLPPGEKVATSRNTKLNSVSSIDPQRRPRSEIDTREGLKQDEDEGDGDGEEYLNEIVLAGSLPSLFLSLARSMKVCCVLGEERLGTRGLKSLSVLSGLLGNLEELYVEGGGQFNDLATLVDGLRSSTIRGKGAALRTISITGPQSTLCVRPGPPPLSHESRRIASHSSSSTESARSTLTNGTMVHSSASSLFPKPVHNHLSLEHLILGHGIPLTPERLHWLVLSGTGSPRGLRSLKVCLQAEADQPSLSSSVSSSSSCASNGGRRGLSGRALLSRTFERVGGSLEWLALDEDWSAPLTDRLARRVSFAGQPGEGVLEEPIAFCSRLAALSLPEGPLCSSGLLAVLPFTLHTMEIFEQGGRADPPPAAASGEPHTPSGFSPDALWLAHSQAALFGLKTVRVVADSCNPASPIFRKWKHTPSTGLDHLQRAGVLFRWISIPASY</sequence>
<feature type="compositionally biased region" description="Low complexity" evidence="1">
    <location>
        <begin position="563"/>
        <end position="575"/>
    </location>
</feature>
<proteinExistence type="predicted"/>
<evidence type="ECO:0000313" key="2">
    <source>
        <dbReference type="EMBL" id="PLW53627.1"/>
    </source>
</evidence>
<feature type="compositionally biased region" description="Pro residues" evidence="1">
    <location>
        <begin position="172"/>
        <end position="183"/>
    </location>
</feature>
<feature type="compositionally biased region" description="Polar residues" evidence="1">
    <location>
        <begin position="330"/>
        <end position="346"/>
    </location>
</feature>
<keyword evidence="3" id="KW-1185">Reference proteome</keyword>
<feature type="region of interest" description="Disordered" evidence="1">
    <location>
        <begin position="165"/>
        <end position="186"/>
    </location>
</feature>
<protein>
    <submittedName>
        <fullName evidence="2">Uncharacterized protein</fullName>
    </submittedName>
</protein>
<feature type="region of interest" description="Disordered" evidence="1">
    <location>
        <begin position="319"/>
        <end position="371"/>
    </location>
</feature>
<feature type="region of interest" description="Disordered" evidence="1">
    <location>
        <begin position="12"/>
        <end position="52"/>
    </location>
</feature>
<feature type="compositionally biased region" description="Pro residues" evidence="1">
    <location>
        <begin position="32"/>
        <end position="42"/>
    </location>
</feature>
<name>A0A2N5VUF5_9BASI</name>
<feature type="compositionally biased region" description="Basic and acidic residues" evidence="1">
    <location>
        <begin position="422"/>
        <end position="438"/>
    </location>
</feature>
<feature type="compositionally biased region" description="Polar residues" evidence="1">
    <location>
        <begin position="408"/>
        <end position="421"/>
    </location>
</feature>
<evidence type="ECO:0000313" key="3">
    <source>
        <dbReference type="Proteomes" id="UP000235388"/>
    </source>
</evidence>
<feature type="region of interest" description="Disordered" evidence="1">
    <location>
        <begin position="547"/>
        <end position="586"/>
    </location>
</feature>